<dbReference type="PANTHER" id="PTHR42976">
    <property type="entry name" value="BIFUNCTIONAL CHITINASE/LYSOZYME-RELATED"/>
    <property type="match status" value="1"/>
</dbReference>
<dbReference type="Gene3D" id="2.10.10.20">
    <property type="entry name" value="Carbohydrate-binding module superfamily 5/12"/>
    <property type="match status" value="2"/>
</dbReference>
<feature type="region of interest" description="Disordered" evidence="2">
    <location>
        <begin position="526"/>
        <end position="551"/>
    </location>
</feature>
<feature type="domain" description="Chitin-binding type-3" evidence="4">
    <location>
        <begin position="456"/>
        <end position="504"/>
    </location>
</feature>
<reference evidence="5 6" key="1">
    <citation type="journal article" date="2022" name="Genome Biol. Evol.">
        <title>Host diet, physiology and behaviors set the stage for Lachnospiraceae cladogenesis.</title>
        <authorList>
            <person name="Vera-Ponce De Leon A."/>
            <person name="Schneider M."/>
            <person name="Jahnes B.C."/>
            <person name="Sadowski V."/>
            <person name="Camuy-Velez L.A."/>
            <person name="Duan J."/>
            <person name="Sabree Z.L."/>
        </authorList>
    </citation>
    <scope>NUCLEOTIDE SEQUENCE [LARGE SCALE GENOMIC DNA]</scope>
    <source>
        <strain evidence="5 6">PAL113</strain>
    </source>
</reference>
<dbReference type="InterPro" id="IPR036573">
    <property type="entry name" value="CBM_sf_5/12"/>
</dbReference>
<proteinExistence type="predicted"/>
<dbReference type="InterPro" id="IPR052750">
    <property type="entry name" value="GH18_Chitinase"/>
</dbReference>
<dbReference type="RefSeq" id="WP_262064699.1">
    <property type="nucleotide sequence ID" value="NZ_JAMXOD010000001.1"/>
</dbReference>
<keyword evidence="3" id="KW-1133">Transmembrane helix</keyword>
<dbReference type="SUPFAM" id="SSF51445">
    <property type="entry name" value="(Trans)glycosidases"/>
    <property type="match status" value="1"/>
</dbReference>
<keyword evidence="3" id="KW-0812">Transmembrane</keyword>
<evidence type="ECO:0000256" key="2">
    <source>
        <dbReference type="SAM" id="MobiDB-lite"/>
    </source>
</evidence>
<feature type="domain" description="Chitin-binding type-3" evidence="4">
    <location>
        <begin position="388"/>
        <end position="436"/>
    </location>
</feature>
<evidence type="ECO:0000313" key="5">
    <source>
        <dbReference type="EMBL" id="MCP1100913.1"/>
    </source>
</evidence>
<sequence length="551" mass="61337">MEKKKKRKRKLAWSRLLIVCLILGVAGTGYFYRDVLSAEGASESEGDVQPWFASYVDATLTPEYPFEKRKDNVVLSFVVADDKKEPSWGNAYTLQEAAEDLDLERRIARLRQNGGEVIVSFGGLLNKELALVYEDTDALKKAYESVINTYDISTIDLDLEQEGLANKEAGKRRGEALAKLQKERAKKGNELAIWVTLPVIPQGLTEEGTAAIETLLDAGVDLAGVNIMTMNYGEARDEKLSMAENSINALKKTHRQLRIIYQEDGIRLSDQALWKKLGATPMIGQNDVATEIFTLKDAKKLNDYAQEVGLGRLSMWSANRDSVSNENSVGNQVVSNYYSGVVQESYAYADALSKHMKGSIAAGAKQRTVSDITKDEVNKADDPETSPYEIWSEYKAYLADTKVVWRRNVYRAKWWTKGDMPDAPVLQESAIPWELVGPVMPGEKPIENVSLPKGHYMAWDEAAEYHSGDRVMYGGNAYEAKWWNQGENPEKSISGGDDVPWQAISQDEIKKIVRGDIVDMKAVAQPEETTEVMEDPAVPAAESVDAIPESE</sequence>
<feature type="transmembrane region" description="Helical" evidence="3">
    <location>
        <begin position="12"/>
        <end position="32"/>
    </location>
</feature>
<dbReference type="Proteomes" id="UP001523566">
    <property type="component" value="Unassembled WGS sequence"/>
</dbReference>
<dbReference type="InterPro" id="IPR017853">
    <property type="entry name" value="GH"/>
</dbReference>
<comment type="caution">
    <text evidence="5">The sequence shown here is derived from an EMBL/GenBank/DDBJ whole genome shotgun (WGS) entry which is preliminary data.</text>
</comment>
<keyword evidence="3" id="KW-0472">Membrane</keyword>
<evidence type="ECO:0000259" key="4">
    <source>
        <dbReference type="SMART" id="SM00495"/>
    </source>
</evidence>
<dbReference type="CDD" id="cd06543">
    <property type="entry name" value="GH18_PF-ChiA-like"/>
    <property type="match status" value="1"/>
</dbReference>
<keyword evidence="6" id="KW-1185">Reference proteome</keyword>
<dbReference type="CDD" id="cd12215">
    <property type="entry name" value="ChiC_BD"/>
    <property type="match status" value="2"/>
</dbReference>
<evidence type="ECO:0000256" key="3">
    <source>
        <dbReference type="SAM" id="Phobius"/>
    </source>
</evidence>
<dbReference type="Pfam" id="PF02839">
    <property type="entry name" value="CBM_5_12"/>
    <property type="match status" value="1"/>
</dbReference>
<evidence type="ECO:0000256" key="1">
    <source>
        <dbReference type="ARBA" id="ARBA00022801"/>
    </source>
</evidence>
<protein>
    <submittedName>
        <fullName evidence="5">Carbohydrate-binding protein</fullName>
    </submittedName>
</protein>
<dbReference type="InterPro" id="IPR003610">
    <property type="entry name" value="CBM5/12"/>
</dbReference>
<gene>
    <name evidence="5" type="ORF">NK125_00620</name>
</gene>
<dbReference type="Gene3D" id="3.20.20.80">
    <property type="entry name" value="Glycosidases"/>
    <property type="match status" value="1"/>
</dbReference>
<dbReference type="SUPFAM" id="SSF51055">
    <property type="entry name" value="Carbohydrate binding domain"/>
    <property type="match status" value="2"/>
</dbReference>
<dbReference type="EMBL" id="JAMZFW010000001">
    <property type="protein sequence ID" value="MCP1100913.1"/>
    <property type="molecule type" value="Genomic_DNA"/>
</dbReference>
<keyword evidence="1" id="KW-0378">Hydrolase</keyword>
<accession>A0ABT1E501</accession>
<name>A0ABT1E501_9FIRM</name>
<evidence type="ECO:0000313" key="6">
    <source>
        <dbReference type="Proteomes" id="UP001523566"/>
    </source>
</evidence>
<organism evidence="5 6">
    <name type="scientific">Aequitasia blattaphilus</name>
    <dbReference type="NCBI Taxonomy" id="2949332"/>
    <lineage>
        <taxon>Bacteria</taxon>
        <taxon>Bacillati</taxon>
        <taxon>Bacillota</taxon>
        <taxon>Clostridia</taxon>
        <taxon>Lachnospirales</taxon>
        <taxon>Lachnospiraceae</taxon>
        <taxon>Aequitasia</taxon>
    </lineage>
</organism>
<dbReference type="SMART" id="SM00495">
    <property type="entry name" value="ChtBD3"/>
    <property type="match status" value="2"/>
</dbReference>
<dbReference type="PANTHER" id="PTHR42976:SF1">
    <property type="entry name" value="GH18 DOMAIN-CONTAINING PROTEIN-RELATED"/>
    <property type="match status" value="1"/>
</dbReference>